<feature type="binding site" evidence="2">
    <location>
        <position position="170"/>
    </location>
    <ligand>
        <name>substrate</name>
    </ligand>
</feature>
<dbReference type="OrthoDB" id="9769667at2"/>
<feature type="binding site" evidence="3">
    <location>
        <position position="208"/>
    </location>
    <ligand>
        <name>Na(+)</name>
        <dbReference type="ChEBI" id="CHEBI:29101"/>
    </ligand>
</feature>
<accession>C8PJ04</accession>
<dbReference type="GO" id="GO:0046872">
    <property type="term" value="F:metal ion binding"/>
    <property type="evidence" value="ECO:0007669"/>
    <property type="project" value="UniProtKB-KW"/>
</dbReference>
<dbReference type="eggNOG" id="COG4663">
    <property type="taxonomic scope" value="Bacteria"/>
</dbReference>
<evidence type="ECO:0000313" key="5">
    <source>
        <dbReference type="Proteomes" id="UP000005709"/>
    </source>
</evidence>
<dbReference type="STRING" id="824.CGRAC_0947"/>
<dbReference type="NCBIfam" id="NF037995">
    <property type="entry name" value="TRAP_S1"/>
    <property type="match status" value="1"/>
</dbReference>
<evidence type="ECO:0000256" key="1">
    <source>
        <dbReference type="ARBA" id="ARBA00022729"/>
    </source>
</evidence>
<dbReference type="InterPro" id="IPR038404">
    <property type="entry name" value="TRAP_DctP_sf"/>
</dbReference>
<comment type="caution">
    <text evidence="4">The sequence shown here is derived from an EMBL/GenBank/DDBJ whole genome shotgun (WGS) entry which is preliminary data.</text>
</comment>
<dbReference type="Gene3D" id="3.40.190.10">
    <property type="entry name" value="Periplasmic binding protein-like II"/>
    <property type="match status" value="1"/>
</dbReference>
<keyword evidence="3" id="KW-0479">Metal-binding</keyword>
<evidence type="ECO:0000256" key="3">
    <source>
        <dbReference type="PIRSR" id="PIRSR039026-2"/>
    </source>
</evidence>
<name>C8PJ04_9BACT</name>
<dbReference type="AlphaFoldDB" id="C8PJ04"/>
<dbReference type="PANTHER" id="PTHR33376">
    <property type="match status" value="1"/>
</dbReference>
<gene>
    <name evidence="4" type="ORF">CAMGR0001_1203</name>
</gene>
<dbReference type="GO" id="GO:0031317">
    <property type="term" value="C:tripartite ATP-independent periplasmic transporter complex"/>
    <property type="evidence" value="ECO:0007669"/>
    <property type="project" value="InterPro"/>
</dbReference>
<dbReference type="Gene3D" id="3.40.190.170">
    <property type="entry name" value="Bacterial extracellular solute-binding protein, family 7"/>
    <property type="match status" value="1"/>
</dbReference>
<dbReference type="Proteomes" id="UP000005709">
    <property type="component" value="Unassembled WGS sequence"/>
</dbReference>
<dbReference type="InterPro" id="IPR026289">
    <property type="entry name" value="SBP_TakP-like"/>
</dbReference>
<keyword evidence="1" id="KW-0732">Signal</keyword>
<dbReference type="Pfam" id="PF03480">
    <property type="entry name" value="DctP"/>
    <property type="match status" value="1"/>
</dbReference>
<dbReference type="RefSeq" id="WP_005871786.1">
    <property type="nucleotide sequence ID" value="NZ_ACYG01000027.1"/>
</dbReference>
<sequence length="394" mass="44431">MKKSILVGLSLIIATSLWGADKKVYRLKLAQTYELSMPIVGDVAKRMADLADSMSDGRLKISIDAPSKHKAPFAIYDMVKNGQYDLGYTASYYYKGKNSANMLFTTVPFGMTKDEQHAWYYFGGGKELADKFYAKSNLKVFNILNSGMQMGGWFKKEINTLDDLKGLKFRIPSFGGEVMSRLGVAVATIPVGELYMALEMGTIDAVEWASPSFDIPLGFHKVANYYYTGWQEPASEQQIVINLQTWQKLPKDLQNILEASIAKAREYAENETFYKNVIIWDEIKKKYPNVQIRSFSPEIMRALRKATDEILAEESEKNPDFKEIWESQKAFLAKARTWTKMGDFTYIEKTGDVEAEQNFTASVKKISVPEPVNSAASEINASTAAPKNEDNQTK</sequence>
<evidence type="ECO:0000313" key="4">
    <source>
        <dbReference type="EMBL" id="EEV16909.1"/>
    </source>
</evidence>
<dbReference type="PIRSF" id="PIRSF039026">
    <property type="entry name" value="SiaP"/>
    <property type="match status" value="1"/>
</dbReference>
<feature type="binding site" evidence="3">
    <location>
        <position position="207"/>
    </location>
    <ligand>
        <name>substrate</name>
    </ligand>
</feature>
<dbReference type="PANTHER" id="PTHR33376:SF5">
    <property type="entry name" value="EXTRACYTOPLASMIC SOLUTE RECEPTOR PROTEIN"/>
    <property type="match status" value="1"/>
</dbReference>
<dbReference type="EMBL" id="ACYG01000027">
    <property type="protein sequence ID" value="EEV16909.1"/>
    <property type="molecule type" value="Genomic_DNA"/>
</dbReference>
<protein>
    <submittedName>
        <fullName evidence="4">Bacterial extracellular solute-binding protein, family 7</fullName>
    </submittedName>
</protein>
<dbReference type="InterPro" id="IPR018389">
    <property type="entry name" value="DctP_fam"/>
</dbReference>
<organism evidence="4 5">
    <name type="scientific">Campylobacter gracilis RM3268</name>
    <dbReference type="NCBI Taxonomy" id="553220"/>
    <lineage>
        <taxon>Bacteria</taxon>
        <taxon>Pseudomonadati</taxon>
        <taxon>Campylobacterota</taxon>
        <taxon>Epsilonproteobacteria</taxon>
        <taxon>Campylobacterales</taxon>
        <taxon>Campylobacteraceae</taxon>
        <taxon>Campylobacter</taxon>
    </lineage>
</organism>
<keyword evidence="5" id="KW-1185">Reference proteome</keyword>
<feature type="binding site" evidence="3">
    <location>
        <position position="232"/>
    </location>
    <ligand>
        <name>substrate</name>
    </ligand>
</feature>
<reference evidence="4 5" key="1">
    <citation type="submission" date="2009-07" db="EMBL/GenBank/DDBJ databases">
        <authorList>
            <person name="Madupu R."/>
            <person name="Sebastian Y."/>
            <person name="Durkin A.S."/>
            <person name="Torralba M."/>
            <person name="Methe B."/>
            <person name="Sutton G.G."/>
            <person name="Strausberg R.L."/>
            <person name="Nelson K.E."/>
        </authorList>
    </citation>
    <scope>NUCLEOTIDE SEQUENCE [LARGE SCALE GENOMIC DNA]</scope>
    <source>
        <strain evidence="4 5">RM3268</strain>
    </source>
</reference>
<proteinExistence type="predicted"/>
<feature type="binding site" evidence="2">
    <location>
        <position position="149"/>
    </location>
    <ligand>
        <name>substrate</name>
    </ligand>
</feature>
<evidence type="ECO:0000256" key="2">
    <source>
        <dbReference type="PIRSR" id="PIRSR039026-1"/>
    </source>
</evidence>
<dbReference type="GO" id="GO:0055085">
    <property type="term" value="P:transmembrane transport"/>
    <property type="evidence" value="ECO:0007669"/>
    <property type="project" value="InterPro"/>
</dbReference>